<dbReference type="eggNOG" id="KOG0592">
    <property type="taxonomic scope" value="Eukaryota"/>
</dbReference>
<dbReference type="Pfam" id="PF02207">
    <property type="entry name" value="zf-UBR"/>
    <property type="match status" value="1"/>
</dbReference>
<feature type="domain" description="UBR-type" evidence="16">
    <location>
        <begin position="377"/>
        <end position="447"/>
    </location>
</feature>
<dbReference type="VEuPathDB" id="TrichDB:TVAGG3_0936920"/>
<evidence type="ECO:0000259" key="16">
    <source>
        <dbReference type="PROSITE" id="PS51157"/>
    </source>
</evidence>
<dbReference type="InterPro" id="IPR011009">
    <property type="entry name" value="Kinase-like_dom_sf"/>
</dbReference>
<evidence type="ECO:0000256" key="10">
    <source>
        <dbReference type="ARBA" id="ARBA00022786"/>
    </source>
</evidence>
<evidence type="ECO:0000256" key="14">
    <source>
        <dbReference type="PROSITE-ProRule" id="PRU00508"/>
    </source>
</evidence>
<evidence type="ECO:0000259" key="15">
    <source>
        <dbReference type="PROSITE" id="PS50011"/>
    </source>
</evidence>
<evidence type="ECO:0000256" key="13">
    <source>
        <dbReference type="ARBA" id="ARBA00046341"/>
    </source>
</evidence>
<dbReference type="SMR" id="A2DQU9"/>
<comment type="similarity">
    <text evidence="13">Belongs to the E3 ubiquitin-protein ligase UBR1-like family.</text>
</comment>
<comment type="catalytic activity">
    <reaction evidence="1">
        <text>S-ubiquitinyl-[E2 ubiquitin-conjugating enzyme]-L-cysteine + [acceptor protein]-L-lysine = [E2 ubiquitin-conjugating enzyme]-L-cysteine + N(6)-ubiquitinyl-[acceptor protein]-L-lysine.</text>
        <dbReference type="EC" id="2.3.2.27"/>
    </reaction>
</comment>
<evidence type="ECO:0000256" key="12">
    <source>
        <dbReference type="ARBA" id="ARBA00022840"/>
    </source>
</evidence>
<dbReference type="Gene3D" id="1.10.510.10">
    <property type="entry name" value="Transferase(Phosphotransferase) domain 1"/>
    <property type="match status" value="1"/>
</dbReference>
<dbReference type="SUPFAM" id="SSF56112">
    <property type="entry name" value="Protein kinase-like (PK-like)"/>
    <property type="match status" value="1"/>
</dbReference>
<dbReference type="InterPro" id="IPR000719">
    <property type="entry name" value="Prot_kinase_dom"/>
</dbReference>
<feature type="domain" description="Protein kinase" evidence="15">
    <location>
        <begin position="1"/>
        <end position="292"/>
    </location>
</feature>
<dbReference type="GO" id="GO:0008270">
    <property type="term" value="F:zinc ion binding"/>
    <property type="evidence" value="ECO:0007669"/>
    <property type="project" value="UniProtKB-KW"/>
</dbReference>
<dbReference type="FunFam" id="2.10.110.30:FF:000002">
    <property type="entry name" value="Putative e3 ubiquitin-protein ligase ubr3"/>
    <property type="match status" value="1"/>
</dbReference>
<keyword evidence="9 17" id="KW-0418">Kinase</keyword>
<dbReference type="STRING" id="5722.A2DQU9"/>
<reference evidence="17" key="2">
    <citation type="journal article" date="2007" name="Science">
        <title>Draft genome sequence of the sexually transmitted pathogen Trichomonas vaginalis.</title>
        <authorList>
            <person name="Carlton J.M."/>
            <person name="Hirt R.P."/>
            <person name="Silva J.C."/>
            <person name="Delcher A.L."/>
            <person name="Schatz M."/>
            <person name="Zhao Q."/>
            <person name="Wortman J.R."/>
            <person name="Bidwell S.L."/>
            <person name="Alsmark U.C.M."/>
            <person name="Besteiro S."/>
            <person name="Sicheritz-Ponten T."/>
            <person name="Noel C.J."/>
            <person name="Dacks J.B."/>
            <person name="Foster P.G."/>
            <person name="Simillion C."/>
            <person name="Van de Peer Y."/>
            <person name="Miranda-Saavedra D."/>
            <person name="Barton G.J."/>
            <person name="Westrop G.D."/>
            <person name="Mueller S."/>
            <person name="Dessi D."/>
            <person name="Fiori P.L."/>
            <person name="Ren Q."/>
            <person name="Paulsen I."/>
            <person name="Zhang H."/>
            <person name="Bastida-Corcuera F.D."/>
            <person name="Simoes-Barbosa A."/>
            <person name="Brown M.T."/>
            <person name="Hayes R.D."/>
            <person name="Mukherjee M."/>
            <person name="Okumura C.Y."/>
            <person name="Schneider R."/>
            <person name="Smith A.J."/>
            <person name="Vanacova S."/>
            <person name="Villalvazo M."/>
            <person name="Haas B.J."/>
            <person name="Pertea M."/>
            <person name="Feldblyum T.V."/>
            <person name="Utterback T.R."/>
            <person name="Shu C.L."/>
            <person name="Osoegawa K."/>
            <person name="de Jong P.J."/>
            <person name="Hrdy I."/>
            <person name="Horvathova L."/>
            <person name="Zubacova Z."/>
            <person name="Dolezal P."/>
            <person name="Malik S.B."/>
            <person name="Logsdon J.M. Jr."/>
            <person name="Henze K."/>
            <person name="Gupta A."/>
            <person name="Wang C.C."/>
            <person name="Dunne R.L."/>
            <person name="Upcroft J.A."/>
            <person name="Upcroft P."/>
            <person name="White O."/>
            <person name="Salzberg S.L."/>
            <person name="Tang P."/>
            <person name="Chiu C.-H."/>
            <person name="Lee Y.-S."/>
            <person name="Embley T.M."/>
            <person name="Coombs G.H."/>
            <person name="Mottram J.C."/>
            <person name="Tachezy J."/>
            <person name="Fraser-Liggett C.M."/>
            <person name="Johnson P.J."/>
        </authorList>
    </citation>
    <scope>NUCLEOTIDE SEQUENCE [LARGE SCALE GENOMIC DNA]</scope>
    <source>
        <strain evidence="17">G3</strain>
    </source>
</reference>
<dbReference type="GO" id="GO:0005524">
    <property type="term" value="F:ATP binding"/>
    <property type="evidence" value="ECO:0007669"/>
    <property type="project" value="UniProtKB-KW"/>
</dbReference>
<protein>
    <recommendedName>
        <fullName evidence="3">RING-type E3 ubiquitin transferase</fullName>
        <ecNumber evidence="3">2.3.2.27</ecNumber>
    </recommendedName>
</protein>
<comment type="pathway">
    <text evidence="2">Protein modification; protein ubiquitination.</text>
</comment>
<dbReference type="Gene3D" id="3.30.200.20">
    <property type="entry name" value="Phosphorylase Kinase, domain 1"/>
    <property type="match status" value="1"/>
</dbReference>
<feature type="zinc finger region" description="UBR-type" evidence="14">
    <location>
        <begin position="377"/>
        <end position="447"/>
    </location>
</feature>
<dbReference type="KEGG" id="tva:4775232"/>
<dbReference type="GO" id="GO:0035556">
    <property type="term" value="P:intracellular signal transduction"/>
    <property type="evidence" value="ECO:0000318"/>
    <property type="project" value="GO_Central"/>
</dbReference>
<dbReference type="OrthoDB" id="1668230at2759"/>
<evidence type="ECO:0000256" key="8">
    <source>
        <dbReference type="ARBA" id="ARBA00022771"/>
    </source>
</evidence>
<evidence type="ECO:0000256" key="5">
    <source>
        <dbReference type="ARBA" id="ARBA00022679"/>
    </source>
</evidence>
<keyword evidence="5" id="KW-0808">Transferase</keyword>
<keyword evidence="6" id="KW-0479">Metal-binding</keyword>
<dbReference type="Pfam" id="PF00069">
    <property type="entry name" value="Pkinase"/>
    <property type="match status" value="1"/>
</dbReference>
<evidence type="ECO:0000256" key="3">
    <source>
        <dbReference type="ARBA" id="ARBA00012483"/>
    </source>
</evidence>
<evidence type="ECO:0000313" key="17">
    <source>
        <dbReference type="EMBL" id="EAY17216.1"/>
    </source>
</evidence>
<dbReference type="OMA" id="YSININH"/>
<dbReference type="PROSITE" id="PS50011">
    <property type="entry name" value="PROTEIN_KINASE_DOM"/>
    <property type="match status" value="1"/>
</dbReference>
<keyword evidence="4" id="KW-0723">Serine/threonine-protein kinase</keyword>
<dbReference type="InParanoid" id="A2DQU9"/>
<keyword evidence="7" id="KW-0547">Nucleotide-binding</keyword>
<keyword evidence="8" id="KW-0863">Zinc-finger</keyword>
<dbReference type="VEuPathDB" id="TrichDB:TVAG_291680"/>
<accession>A2DQU9</accession>
<dbReference type="FunFam" id="1.10.510.10:FF:000833">
    <property type="entry name" value="AGC family protein kinase"/>
    <property type="match status" value="1"/>
</dbReference>
<dbReference type="GO" id="GO:0061630">
    <property type="term" value="F:ubiquitin protein ligase activity"/>
    <property type="evidence" value="ECO:0007669"/>
    <property type="project" value="UniProtKB-EC"/>
</dbReference>
<evidence type="ECO:0000313" key="18">
    <source>
        <dbReference type="Proteomes" id="UP000001542"/>
    </source>
</evidence>
<dbReference type="Gene3D" id="2.10.110.30">
    <property type="match status" value="1"/>
</dbReference>
<keyword evidence="18" id="KW-1185">Reference proteome</keyword>
<organism evidence="17 18">
    <name type="scientific">Trichomonas vaginalis (strain ATCC PRA-98 / G3)</name>
    <dbReference type="NCBI Taxonomy" id="412133"/>
    <lineage>
        <taxon>Eukaryota</taxon>
        <taxon>Metamonada</taxon>
        <taxon>Parabasalia</taxon>
        <taxon>Trichomonadida</taxon>
        <taxon>Trichomonadidae</taxon>
        <taxon>Trichomonas</taxon>
    </lineage>
</organism>
<evidence type="ECO:0000256" key="1">
    <source>
        <dbReference type="ARBA" id="ARBA00000900"/>
    </source>
</evidence>
<dbReference type="EMBL" id="DS113233">
    <property type="protein sequence ID" value="EAY17216.1"/>
    <property type="molecule type" value="Genomic_DNA"/>
</dbReference>
<dbReference type="EC" id="2.3.2.27" evidence="3"/>
<sequence length="1577" mass="181096">MMKIHKKSKSPPSLKPKLSQLWNTRNDFNIISQRQSSNKKYQVCEVELKRDNSKYTLQIISTTELLEHKNVEEITKETSILMSIHHPNILQQIASFQEDENLYNLFENISSENLATIVGKYKSLSILNARLIFAQLLKATAFLHQKAFIHCNIKPSSILFDKENRVKLSQFIFSQSKDYPNIRSSKTCFFQQNMEYLAPEIIDKKSANHSTDLWALGCILYFMLSGESPFHVSGNQQEIKRHITLVNYTIPHYFPPDAADLISKLLKKKPEERLGHKDYWTDYKTIQTHPFFKGFNWNQCEFATQISFTPFIQLNNNMFDNGQLTLANKIVDRKSLEFKFKTDLKSAIKQCESIFCHGKFSNIQEFNQYIASHYHPDACQYSWSVPTLVVQCKTCRMNKLSAICLNCYLNSDHRGHNVNLCVSVKGNCDCGDNSNWKKEGCCSRHNHHDQKSTNFFTNQEMENFEVCFSAALSNAHLLSIYVPPTFNSLVKWLIGYAKLCEGTRSALANAFIKTIDIEQLFMDAALVFFKSAEGYYLLFHYLVNDDNFRNKMTEVGIKVYSNLILQCLKLASVPRSDPAVPPFFQIRHFAYFLETAFTNQNFKNIIDKGIDCSKTFIDSFSLIIDYSLQFNVSIFKKARYEEIFKNYASLISAMNGYEKCRNSINEIIKTLSLQAIKLEGALPTSRQFGEKANDLSDLHQALSDITYCISILCSKITKGQDYNYDVVFDTLGRWINQNLFENDFDNIEDENMALFRSIMQPSVNISVGLAIHNFAGMILRSNLPNAKNLLSLACETDQIDLSYFCINAALLPVRLFAAEKHIIKYFVRNSTSFIKAITSIKNEINVKLFYAPLFAFVQILLSLSQDKDMFIGMIARNFGIFDEFTDEDDDVSIQFAFLHFITCLIFDRTCITDDRKRMKLQTILFSLATGPIQLVQISQTLWCNVLSDNDFMTELFKHVNRSTADGRTRIRLQNERDWHPFAPWFQTKNILEAMAYYTSHYPESIIPFPEYEDNPHLYLQESLSSNILLAIEFNVISNAAWTNSYNACLHIVVNLLVQFSKFSKERGISPKDSKMIIAKDLEELVTAIPDKFEQFMLTPISFKGRAATTALDIITSFGKWTYKSLEEMSIGFVPPHDSKTTTNKKMALMAKKRALDELQCHLSNFDFYAHDETEHKETCSVCASELGLLHYPVLAYNSPMADVIENSLNGTTKDSYNTTTMFKMCTHPVHPVCLNWKEGFQCPVCRGRRNALIPIINDFSGPLSDQQIESINNCIQFIFGKANAEYILQSFCAHLTVSEIRFRLKPDFIDQPNFHLLTKYLFISLYHYFKINDKLLKETPFATNDPLIILVMQLLVNEDPKTGYVKRVSSIGRRVSPDQRLEFARRSALIEHFCLNERFEDRCGFTDWDDILSASSLSVRYQLEIPDFSLPAYVLLKLPLDYVDLARQPYSLEIRDMYHDTGLCLLTGKVVKFSQKTEGGFPTYKEHVRKVLGNTFSPIMYITGRNSTSVVIYSGVVKKIFDVTTAYVDNYGESDVGFKRGAFLKLSSEKMLHLVELILSGDWMDANADNFTPAVTN</sequence>
<gene>
    <name evidence="17" type="ORF">TVAG_291680</name>
</gene>
<dbReference type="RefSeq" id="XP_001329439.1">
    <property type="nucleotide sequence ID" value="XM_001329404.1"/>
</dbReference>
<evidence type="ECO:0000256" key="7">
    <source>
        <dbReference type="ARBA" id="ARBA00022741"/>
    </source>
</evidence>
<name>A2DQU9_TRIV3</name>
<dbReference type="PANTHER" id="PTHR24353">
    <property type="entry name" value="CYCLIC NUCLEOTIDE-DEPENDENT PROTEIN KINASE"/>
    <property type="match status" value="1"/>
</dbReference>
<dbReference type="PROSITE" id="PS51157">
    <property type="entry name" value="ZF_UBR"/>
    <property type="match status" value="1"/>
</dbReference>
<dbReference type="GO" id="GO:0004674">
    <property type="term" value="F:protein serine/threonine kinase activity"/>
    <property type="evidence" value="ECO:0000318"/>
    <property type="project" value="GO_Central"/>
</dbReference>
<keyword evidence="11" id="KW-0862">Zinc</keyword>
<dbReference type="Proteomes" id="UP000001542">
    <property type="component" value="Unassembled WGS sequence"/>
</dbReference>
<evidence type="ECO:0000256" key="11">
    <source>
        <dbReference type="ARBA" id="ARBA00022833"/>
    </source>
</evidence>
<dbReference type="SMART" id="SM00396">
    <property type="entry name" value="ZnF_UBR1"/>
    <property type="match status" value="1"/>
</dbReference>
<dbReference type="CDD" id="cd19670">
    <property type="entry name" value="UBR-box_UBR1_2_3"/>
    <property type="match status" value="1"/>
</dbReference>
<keyword evidence="10" id="KW-0833">Ubl conjugation pathway</keyword>
<evidence type="ECO:0000256" key="2">
    <source>
        <dbReference type="ARBA" id="ARBA00004906"/>
    </source>
</evidence>
<evidence type="ECO:0000256" key="6">
    <source>
        <dbReference type="ARBA" id="ARBA00022723"/>
    </source>
</evidence>
<evidence type="ECO:0000256" key="4">
    <source>
        <dbReference type="ARBA" id="ARBA00022527"/>
    </source>
</evidence>
<keyword evidence="12" id="KW-0067">ATP-binding</keyword>
<dbReference type="InterPro" id="IPR003126">
    <property type="entry name" value="Znf_UBR"/>
</dbReference>
<evidence type="ECO:0000256" key="9">
    <source>
        <dbReference type="ARBA" id="ARBA00022777"/>
    </source>
</evidence>
<proteinExistence type="inferred from homology"/>
<reference evidence="17" key="1">
    <citation type="submission" date="2006-10" db="EMBL/GenBank/DDBJ databases">
        <authorList>
            <person name="Amadeo P."/>
            <person name="Zhao Q."/>
            <person name="Wortman J."/>
            <person name="Fraser-Liggett C."/>
            <person name="Carlton J."/>
        </authorList>
    </citation>
    <scope>NUCLEOTIDE SEQUENCE</scope>
    <source>
        <strain evidence="17">G3</strain>
    </source>
</reference>